<dbReference type="InterPro" id="IPR047002">
    <property type="entry name" value="Tcp10_C_sf"/>
</dbReference>
<dbReference type="EMBL" id="AP018449">
    <property type="protein sequence ID" value="BBB90791.1"/>
    <property type="molecule type" value="Genomic_DNA"/>
</dbReference>
<reference evidence="2 3" key="1">
    <citation type="journal article" date="2018" name="Int. J. Syst. Evol. Microbiol.">
        <title>Methylomusa anaerophila gen. nov., sp. nov., an anaerobic methanol-utilizing bacterium isolated from a microbial fuel cell.</title>
        <authorList>
            <person name="Amano N."/>
            <person name="Yamamuro A."/>
            <person name="Miyahara M."/>
            <person name="Kouzuma A."/>
            <person name="Abe T."/>
            <person name="Watanabe K."/>
        </authorList>
    </citation>
    <scope>NUCLEOTIDE SEQUENCE [LARGE SCALE GENOMIC DNA]</scope>
    <source>
        <strain evidence="2 3">MMFC1</strain>
    </source>
</reference>
<name>A0A348AI93_9FIRM</name>
<evidence type="ECO:0000313" key="3">
    <source>
        <dbReference type="Proteomes" id="UP000276437"/>
    </source>
</evidence>
<keyword evidence="3" id="KW-1185">Reference proteome</keyword>
<proteinExistence type="predicted"/>
<dbReference type="Proteomes" id="UP000276437">
    <property type="component" value="Chromosome"/>
</dbReference>
<dbReference type="Gene3D" id="2.60.450.20">
    <property type="match status" value="3"/>
</dbReference>
<sequence length="782" mass="81583">MGGGGWVAQALGIIFPPLQPIVQYYSAAVAIEHGDVLGLITNIGASIGIPQETINYIAEAQSVVTASQTNDWASILAGTVGKQLGIDVGTRKFISEAQVVYNTAENGLEGFLASGFVQQQTLNYLSHVFPPPPKVMPDGTLRQTFYDGSIRDVAPDNTIREISAEGVITVTETDGTKTVYIPNGPTTVYTPDGSVITWRDGIQILTGPDGTTVTTYLDGSRHTIMPDGTQLIWAADGSQTVIAPDGSRIVYGSDGSSTIYAADGSIDMFAADGTETLYEIDGTTTVKTSDGRVTITTADGAVTVLDSDGKRTKYDTNGTTTVFETDGTQISTLPGGTETVVEENGAKMVQGADGSTTEYAVNGDRTIAMANGCQLLTTADGNQALTTADGNQVIFDDNGNLMVTTADGNQINLTTVDGSPVSTTVGDAQVINTAEGFRAVATASGDLLLAMGDDAQALAGGSGSDVVTEQDGDLLATAPNYTGDASDTTLTVQGEGDESSPTYNFQMKVTDPEAIRQFLSNNNTGTAPENNSVNLFQWIGGNGKDVTTNMVSVLGGARAGFLTTATLLAFDPANPKRAERVGAAVGVTAAYGINLGLTQRYHPGDNWLLSQTLDLGGTAVKLYTKSETVARFFSYLSVATDLGQPIPDDTGTQPPEADKPTIDIYVGDDLPQTSEGTLLLQGTLTPSIQNNQPPPVSFQLQVNWPVQQNNIQLNGNDVVPDSNLLLSDTLTSYIASFVAESNDTGALLTSNNSGIQGDGSTNPLIIAATGAELFNQNQSKVA</sequence>
<dbReference type="SUPFAM" id="SSF69304">
    <property type="entry name" value="Tricorn protease N-terminal domain"/>
    <property type="match status" value="1"/>
</dbReference>
<feature type="region of interest" description="Disordered" evidence="1">
    <location>
        <begin position="644"/>
        <end position="667"/>
    </location>
</feature>
<evidence type="ECO:0000313" key="2">
    <source>
        <dbReference type="EMBL" id="BBB90791.1"/>
    </source>
</evidence>
<dbReference type="KEGG" id="mana:MAMMFC1_01452"/>
<dbReference type="OrthoDB" id="9785698at2"/>
<gene>
    <name evidence="2" type="ORF">MAMMFC1_01452</name>
</gene>
<protein>
    <submittedName>
        <fullName evidence="2">Uncharacterized protein</fullName>
    </submittedName>
</protein>
<organism evidence="2 3">
    <name type="scientific">Methylomusa anaerophila</name>
    <dbReference type="NCBI Taxonomy" id="1930071"/>
    <lineage>
        <taxon>Bacteria</taxon>
        <taxon>Bacillati</taxon>
        <taxon>Bacillota</taxon>
        <taxon>Negativicutes</taxon>
        <taxon>Selenomonadales</taxon>
        <taxon>Sporomusaceae</taxon>
        <taxon>Methylomusa</taxon>
    </lineage>
</organism>
<evidence type="ECO:0000256" key="1">
    <source>
        <dbReference type="SAM" id="MobiDB-lite"/>
    </source>
</evidence>
<dbReference type="AlphaFoldDB" id="A0A348AI93"/>
<accession>A0A348AI93</accession>
<dbReference type="RefSeq" id="WP_126307721.1">
    <property type="nucleotide sequence ID" value="NZ_AP018449.1"/>
</dbReference>